<sequence>MHLTYSLCVCECVCLCAILVPFVRASWKKTLLSQFPLSRPFLFPVLTAIAAMDLQLMMIYLCSTPPRAPATIISHDNIDIRATSPVHQPTSNDFYSSITTTTTTTTTSSIIRYATHPLSSQL</sequence>
<keyword evidence="1" id="KW-1133">Transmembrane helix</keyword>
<dbReference type="EMBL" id="GGFL01014938">
    <property type="protein sequence ID" value="MBW79116.1"/>
    <property type="molecule type" value="Transcribed_RNA"/>
</dbReference>
<evidence type="ECO:0000256" key="1">
    <source>
        <dbReference type="SAM" id="Phobius"/>
    </source>
</evidence>
<accession>A0A2M4DNG9</accession>
<evidence type="ECO:0000313" key="2">
    <source>
        <dbReference type="EMBL" id="MBW79116.1"/>
    </source>
</evidence>
<reference evidence="2" key="1">
    <citation type="submission" date="2018-01" db="EMBL/GenBank/DDBJ databases">
        <title>An insight into the sialome of Amazonian anophelines.</title>
        <authorList>
            <person name="Ribeiro J.M."/>
            <person name="Scarpassa V."/>
            <person name="Calvo E."/>
        </authorList>
    </citation>
    <scope>NUCLEOTIDE SEQUENCE</scope>
</reference>
<organism evidence="2">
    <name type="scientific">Anopheles darlingi</name>
    <name type="common">Mosquito</name>
    <dbReference type="NCBI Taxonomy" id="43151"/>
    <lineage>
        <taxon>Eukaryota</taxon>
        <taxon>Metazoa</taxon>
        <taxon>Ecdysozoa</taxon>
        <taxon>Arthropoda</taxon>
        <taxon>Hexapoda</taxon>
        <taxon>Insecta</taxon>
        <taxon>Pterygota</taxon>
        <taxon>Neoptera</taxon>
        <taxon>Endopterygota</taxon>
        <taxon>Diptera</taxon>
        <taxon>Nematocera</taxon>
        <taxon>Culicoidea</taxon>
        <taxon>Culicidae</taxon>
        <taxon>Anophelinae</taxon>
        <taxon>Anopheles</taxon>
    </lineage>
</organism>
<name>A0A2M4DNG9_ANODA</name>
<keyword evidence="1" id="KW-0472">Membrane</keyword>
<dbReference type="AlphaFoldDB" id="A0A2M4DNG9"/>
<protein>
    <submittedName>
        <fullName evidence="2">Uncharacterized protein</fullName>
    </submittedName>
</protein>
<proteinExistence type="predicted"/>
<keyword evidence="1" id="KW-0812">Transmembrane</keyword>
<feature type="transmembrane region" description="Helical" evidence="1">
    <location>
        <begin position="41"/>
        <end position="62"/>
    </location>
</feature>